<evidence type="ECO:0000313" key="10">
    <source>
        <dbReference type="EMBL" id="EKM49201.1"/>
    </source>
</evidence>
<feature type="domain" description="C2H2-type" evidence="9">
    <location>
        <begin position="212"/>
        <end position="241"/>
    </location>
</feature>
<evidence type="ECO:0000256" key="5">
    <source>
        <dbReference type="ARBA" id="ARBA00023015"/>
    </source>
</evidence>
<dbReference type="PANTHER" id="PTHR23235">
    <property type="entry name" value="KRUEPPEL-LIKE TRANSCRIPTION FACTOR"/>
    <property type="match status" value="1"/>
</dbReference>
<organism evidence="10 11">
    <name type="scientific">Phanerochaete carnosa (strain HHB-10118-sp)</name>
    <name type="common">White-rot fungus</name>
    <name type="synonym">Peniophora carnosa</name>
    <dbReference type="NCBI Taxonomy" id="650164"/>
    <lineage>
        <taxon>Eukaryota</taxon>
        <taxon>Fungi</taxon>
        <taxon>Dikarya</taxon>
        <taxon>Basidiomycota</taxon>
        <taxon>Agaricomycotina</taxon>
        <taxon>Agaricomycetes</taxon>
        <taxon>Polyporales</taxon>
        <taxon>Phanerochaetaceae</taxon>
        <taxon>Phanerochaete</taxon>
    </lineage>
</organism>
<feature type="region of interest" description="Disordered" evidence="8">
    <location>
        <begin position="1"/>
        <end position="91"/>
    </location>
</feature>
<feature type="compositionally biased region" description="Low complexity" evidence="8">
    <location>
        <begin position="54"/>
        <end position="68"/>
    </location>
</feature>
<dbReference type="AlphaFoldDB" id="K5UI53"/>
<evidence type="ECO:0000256" key="8">
    <source>
        <dbReference type="SAM" id="MobiDB-lite"/>
    </source>
</evidence>
<dbReference type="SUPFAM" id="SSF57667">
    <property type="entry name" value="beta-beta-alpha zinc fingers"/>
    <property type="match status" value="1"/>
</dbReference>
<evidence type="ECO:0000313" key="11">
    <source>
        <dbReference type="Proteomes" id="UP000008370"/>
    </source>
</evidence>
<keyword evidence="1" id="KW-0479">Metal-binding</keyword>
<keyword evidence="2" id="KW-0677">Repeat</keyword>
<dbReference type="FunFam" id="3.30.160.60:FF:000032">
    <property type="entry name" value="Krueppel-like factor 4"/>
    <property type="match status" value="1"/>
</dbReference>
<dbReference type="Gene3D" id="3.30.160.60">
    <property type="entry name" value="Classic Zinc Finger"/>
    <property type="match status" value="2"/>
</dbReference>
<dbReference type="GO" id="GO:0008270">
    <property type="term" value="F:zinc ion binding"/>
    <property type="evidence" value="ECO:0007669"/>
    <property type="project" value="UniProtKB-KW"/>
</dbReference>
<name>K5UI53_PHACS</name>
<evidence type="ECO:0000256" key="3">
    <source>
        <dbReference type="ARBA" id="ARBA00022771"/>
    </source>
</evidence>
<evidence type="ECO:0000256" key="2">
    <source>
        <dbReference type="ARBA" id="ARBA00022737"/>
    </source>
</evidence>
<dbReference type="SMART" id="SM00355">
    <property type="entry name" value="ZnF_C2H2"/>
    <property type="match status" value="3"/>
</dbReference>
<dbReference type="EMBL" id="JH930510">
    <property type="protein sequence ID" value="EKM49201.1"/>
    <property type="molecule type" value="Genomic_DNA"/>
</dbReference>
<keyword evidence="4" id="KW-0862">Zinc</keyword>
<dbReference type="Proteomes" id="UP000008370">
    <property type="component" value="Unassembled WGS sequence"/>
</dbReference>
<dbReference type="PANTHER" id="PTHR23235:SF120">
    <property type="entry name" value="KRUPPEL-LIKE FACTOR 15"/>
    <property type="match status" value="1"/>
</dbReference>
<evidence type="ECO:0000256" key="4">
    <source>
        <dbReference type="ARBA" id="ARBA00022833"/>
    </source>
</evidence>
<dbReference type="InterPro" id="IPR013087">
    <property type="entry name" value="Znf_C2H2_type"/>
</dbReference>
<keyword evidence="6" id="KW-0804">Transcription</keyword>
<dbReference type="KEGG" id="pco:PHACADRAFT_265757"/>
<dbReference type="InterPro" id="IPR036236">
    <property type="entry name" value="Znf_C2H2_sf"/>
</dbReference>
<sequence length="292" mass="32218">MQEINRQSYDQPQHLNPQTANQSPASASQQIDQSQPFYPGSNRESSGISYALVPQDSSSSPPRLSHPPVEQSAQESIRNANRQQYIHPTRTITPYVRRDHHQRSSLGSRGRPLGWNNDIAGSRASPYSSPGASPWPAYYPLPSGHELGMSIPMQRRPMSADFGMPLGGLMDGAGTNMQVGADTEAMAVTEVNVTTPSTADASQKRRKQPANFTCPIPGCGSTFARHFNLTGHLRSHAEEKLYQCKWPGCGKGFARYPDCKRHEQLHLNVRSYPCEGCKKKFAELDGLSLHCE</sequence>
<dbReference type="PROSITE" id="PS50157">
    <property type="entry name" value="ZINC_FINGER_C2H2_2"/>
    <property type="match status" value="2"/>
</dbReference>
<evidence type="ECO:0000256" key="7">
    <source>
        <dbReference type="PROSITE-ProRule" id="PRU00042"/>
    </source>
</evidence>
<dbReference type="Pfam" id="PF00096">
    <property type="entry name" value="zf-C2H2"/>
    <property type="match status" value="1"/>
</dbReference>
<dbReference type="RefSeq" id="XP_007402247.1">
    <property type="nucleotide sequence ID" value="XM_007402185.1"/>
</dbReference>
<dbReference type="InParanoid" id="K5UI53"/>
<evidence type="ECO:0000256" key="6">
    <source>
        <dbReference type="ARBA" id="ARBA00023163"/>
    </source>
</evidence>
<dbReference type="HOGENOM" id="CLU_953477_0_0_1"/>
<evidence type="ECO:0000256" key="1">
    <source>
        <dbReference type="ARBA" id="ARBA00022723"/>
    </source>
</evidence>
<dbReference type="GO" id="GO:0000978">
    <property type="term" value="F:RNA polymerase II cis-regulatory region sequence-specific DNA binding"/>
    <property type="evidence" value="ECO:0007669"/>
    <property type="project" value="TreeGrafter"/>
</dbReference>
<evidence type="ECO:0000259" key="9">
    <source>
        <dbReference type="PROSITE" id="PS50157"/>
    </source>
</evidence>
<reference evidence="10 11" key="1">
    <citation type="journal article" date="2012" name="BMC Genomics">
        <title>Comparative genomics of the white-rot fungi, Phanerochaete carnosa and P. chrysosporium, to elucidate the genetic basis of the distinct wood types they colonize.</title>
        <authorList>
            <person name="Suzuki H."/>
            <person name="MacDonald J."/>
            <person name="Syed K."/>
            <person name="Salamov A."/>
            <person name="Hori C."/>
            <person name="Aerts A."/>
            <person name="Henrissat B."/>
            <person name="Wiebenga A."/>
            <person name="vanKuyk P.A."/>
            <person name="Barry K."/>
            <person name="Lindquist E."/>
            <person name="LaButti K."/>
            <person name="Lapidus A."/>
            <person name="Lucas S."/>
            <person name="Coutinho P."/>
            <person name="Gong Y."/>
            <person name="Samejima M."/>
            <person name="Mahadevan R."/>
            <person name="Abou-Zaid M."/>
            <person name="de Vries R.P."/>
            <person name="Igarashi K."/>
            <person name="Yadav J.S."/>
            <person name="Grigoriev I.V."/>
            <person name="Master E.R."/>
        </authorList>
    </citation>
    <scope>NUCLEOTIDE SEQUENCE [LARGE SCALE GENOMIC DNA]</scope>
    <source>
        <strain evidence="10 11">HHB-10118-sp</strain>
    </source>
</reference>
<keyword evidence="11" id="KW-1185">Reference proteome</keyword>
<feature type="domain" description="C2H2-type" evidence="9">
    <location>
        <begin position="242"/>
        <end position="271"/>
    </location>
</feature>
<gene>
    <name evidence="10" type="ORF">PHACADRAFT_265757</name>
</gene>
<dbReference type="STRING" id="650164.K5UI53"/>
<dbReference type="OrthoDB" id="4748970at2759"/>
<feature type="compositionally biased region" description="Polar residues" evidence="8">
    <location>
        <begin position="71"/>
        <end position="91"/>
    </location>
</feature>
<keyword evidence="3 7" id="KW-0863">Zinc-finger</keyword>
<dbReference type="GeneID" id="18919193"/>
<feature type="compositionally biased region" description="Polar residues" evidence="8">
    <location>
        <begin position="1"/>
        <end position="48"/>
    </location>
</feature>
<accession>K5UI53</accession>
<dbReference type="GO" id="GO:0000981">
    <property type="term" value="F:DNA-binding transcription factor activity, RNA polymerase II-specific"/>
    <property type="evidence" value="ECO:0007669"/>
    <property type="project" value="TreeGrafter"/>
</dbReference>
<protein>
    <recommendedName>
        <fullName evidence="9">C2H2-type domain-containing protein</fullName>
    </recommendedName>
</protein>
<proteinExistence type="predicted"/>
<keyword evidence="5" id="KW-0805">Transcription regulation</keyword>
<dbReference type="PROSITE" id="PS00028">
    <property type="entry name" value="ZINC_FINGER_C2H2_1"/>
    <property type="match status" value="2"/>
</dbReference>